<organism evidence="2 3">
    <name type="scientific">Modicella reniformis</name>
    <dbReference type="NCBI Taxonomy" id="1440133"/>
    <lineage>
        <taxon>Eukaryota</taxon>
        <taxon>Fungi</taxon>
        <taxon>Fungi incertae sedis</taxon>
        <taxon>Mucoromycota</taxon>
        <taxon>Mortierellomycotina</taxon>
        <taxon>Mortierellomycetes</taxon>
        <taxon>Mortierellales</taxon>
        <taxon>Mortierellaceae</taxon>
        <taxon>Modicella</taxon>
    </lineage>
</organism>
<dbReference type="GO" id="GO:0000109">
    <property type="term" value="C:nucleotide-excision repair complex"/>
    <property type="evidence" value="ECO:0007669"/>
    <property type="project" value="TreeGrafter"/>
</dbReference>
<comment type="caution">
    <text evidence="2">The sequence shown here is derived from an EMBL/GenBank/DDBJ whole genome shotgun (WGS) entry which is preliminary data.</text>
</comment>
<feature type="repeat" description="WD" evidence="1">
    <location>
        <begin position="53"/>
        <end position="95"/>
    </location>
</feature>
<dbReference type="Proteomes" id="UP000749646">
    <property type="component" value="Unassembled WGS sequence"/>
</dbReference>
<dbReference type="SUPFAM" id="SSF50978">
    <property type="entry name" value="WD40 repeat-like"/>
    <property type="match status" value="1"/>
</dbReference>
<name>A0A9P6MKI8_9FUNG</name>
<protein>
    <submittedName>
        <fullName evidence="2">DNA excision repair protein ERCC-8</fullName>
    </submittedName>
</protein>
<gene>
    <name evidence="2" type="primary">ERCC8</name>
    <name evidence="2" type="ORF">BGZ65_008393</name>
</gene>
<keyword evidence="1" id="KW-0853">WD repeat</keyword>
<accession>A0A9P6MKI8</accession>
<keyword evidence="3" id="KW-1185">Reference proteome</keyword>
<dbReference type="InterPro" id="IPR001680">
    <property type="entry name" value="WD40_rpt"/>
</dbReference>
<sequence>MNTTPIPNTRRVRRCKNAFLQLELGLTPLAVFQKKFLAKRMVDIAIDPSTTIQREHVGAVNTIDIEESEGRYLISGGGDGNIYIYDLEESEREARRVIKSIA</sequence>
<dbReference type="GO" id="GO:0000209">
    <property type="term" value="P:protein polyubiquitination"/>
    <property type="evidence" value="ECO:0007669"/>
    <property type="project" value="TreeGrafter"/>
</dbReference>
<evidence type="ECO:0000256" key="1">
    <source>
        <dbReference type="PROSITE-ProRule" id="PRU00221"/>
    </source>
</evidence>
<dbReference type="Gene3D" id="2.130.10.10">
    <property type="entry name" value="YVTN repeat-like/Quinoprotein amine dehydrogenase"/>
    <property type="match status" value="1"/>
</dbReference>
<dbReference type="PANTHER" id="PTHR46202:SF1">
    <property type="entry name" value="DNA EXCISION REPAIR PROTEIN ERCC-8"/>
    <property type="match status" value="1"/>
</dbReference>
<dbReference type="InterPro" id="IPR015943">
    <property type="entry name" value="WD40/YVTN_repeat-like_dom_sf"/>
</dbReference>
<dbReference type="OrthoDB" id="361494at2759"/>
<dbReference type="SMART" id="SM00320">
    <property type="entry name" value="WD40"/>
    <property type="match status" value="1"/>
</dbReference>
<evidence type="ECO:0000313" key="2">
    <source>
        <dbReference type="EMBL" id="KAG0006408.1"/>
    </source>
</evidence>
<evidence type="ECO:0000313" key="3">
    <source>
        <dbReference type="Proteomes" id="UP000749646"/>
    </source>
</evidence>
<dbReference type="InterPro" id="IPR036322">
    <property type="entry name" value="WD40_repeat_dom_sf"/>
</dbReference>
<dbReference type="GO" id="GO:0031464">
    <property type="term" value="C:Cul4A-RING E3 ubiquitin ligase complex"/>
    <property type="evidence" value="ECO:0007669"/>
    <property type="project" value="TreeGrafter"/>
</dbReference>
<dbReference type="GO" id="GO:0043161">
    <property type="term" value="P:proteasome-mediated ubiquitin-dependent protein catabolic process"/>
    <property type="evidence" value="ECO:0007669"/>
    <property type="project" value="TreeGrafter"/>
</dbReference>
<dbReference type="AlphaFoldDB" id="A0A9P6MKI8"/>
<dbReference type="PANTHER" id="PTHR46202">
    <property type="entry name" value="DNA EXCISION REPAIR PROTEIN ERCC-8"/>
    <property type="match status" value="1"/>
</dbReference>
<reference evidence="2" key="1">
    <citation type="journal article" date="2020" name="Fungal Divers.">
        <title>Resolving the Mortierellaceae phylogeny through synthesis of multi-gene phylogenetics and phylogenomics.</title>
        <authorList>
            <person name="Vandepol N."/>
            <person name="Liber J."/>
            <person name="Desiro A."/>
            <person name="Na H."/>
            <person name="Kennedy M."/>
            <person name="Barry K."/>
            <person name="Grigoriev I.V."/>
            <person name="Miller A.N."/>
            <person name="O'Donnell K."/>
            <person name="Stajich J.E."/>
            <person name="Bonito G."/>
        </authorList>
    </citation>
    <scope>NUCLEOTIDE SEQUENCE</scope>
    <source>
        <strain evidence="2">MES-2147</strain>
    </source>
</reference>
<dbReference type="EMBL" id="JAAAHW010000125">
    <property type="protein sequence ID" value="KAG0006408.1"/>
    <property type="molecule type" value="Genomic_DNA"/>
</dbReference>
<dbReference type="PROSITE" id="PS50082">
    <property type="entry name" value="WD_REPEATS_2"/>
    <property type="match status" value="1"/>
</dbReference>
<feature type="non-terminal residue" evidence="2">
    <location>
        <position position="1"/>
    </location>
</feature>
<dbReference type="InterPro" id="IPR042238">
    <property type="entry name" value="Rad28/ERCC8/Ckn1/ATCSA-1"/>
</dbReference>
<proteinExistence type="predicted"/>
<dbReference type="GO" id="GO:0006283">
    <property type="term" value="P:transcription-coupled nucleotide-excision repair"/>
    <property type="evidence" value="ECO:0007669"/>
    <property type="project" value="InterPro"/>
</dbReference>